<protein>
    <submittedName>
        <fullName evidence="5">Gfo/Idh/MocA family oxidoreductase</fullName>
    </submittedName>
</protein>
<organism evidence="5 6">
    <name type="scientific">Heyndrickxia acidicola</name>
    <dbReference type="NCBI Taxonomy" id="209389"/>
    <lineage>
        <taxon>Bacteria</taxon>
        <taxon>Bacillati</taxon>
        <taxon>Bacillota</taxon>
        <taxon>Bacilli</taxon>
        <taxon>Bacillales</taxon>
        <taxon>Bacillaceae</taxon>
        <taxon>Heyndrickxia</taxon>
    </lineage>
</organism>
<dbReference type="InterPro" id="IPR000683">
    <property type="entry name" value="Gfo/Idh/MocA-like_OxRdtase_N"/>
</dbReference>
<evidence type="ECO:0000313" key="5">
    <source>
        <dbReference type="EMBL" id="MED1202341.1"/>
    </source>
</evidence>
<dbReference type="EMBL" id="JARMAB010000005">
    <property type="protein sequence ID" value="MED1202341.1"/>
    <property type="molecule type" value="Genomic_DNA"/>
</dbReference>
<dbReference type="Pfam" id="PF01408">
    <property type="entry name" value="GFO_IDH_MocA"/>
    <property type="match status" value="1"/>
</dbReference>
<dbReference type="RefSeq" id="WP_083953158.1">
    <property type="nucleotide sequence ID" value="NZ_JARMAB010000005.1"/>
</dbReference>
<dbReference type="InterPro" id="IPR004104">
    <property type="entry name" value="Gfo/Idh/MocA-like_OxRdtase_C"/>
</dbReference>
<reference evidence="5 6" key="1">
    <citation type="submission" date="2023-03" db="EMBL/GenBank/DDBJ databases">
        <title>Bacillus Genome Sequencing.</title>
        <authorList>
            <person name="Dunlap C."/>
        </authorList>
    </citation>
    <scope>NUCLEOTIDE SEQUENCE [LARGE SCALE GENOMIC DNA]</scope>
    <source>
        <strain evidence="5 6">B-23453</strain>
    </source>
</reference>
<evidence type="ECO:0000313" key="6">
    <source>
        <dbReference type="Proteomes" id="UP001341444"/>
    </source>
</evidence>
<accession>A0ABU6ME80</accession>
<comment type="caution">
    <text evidence="5">The sequence shown here is derived from an EMBL/GenBank/DDBJ whole genome shotgun (WGS) entry which is preliminary data.</text>
</comment>
<evidence type="ECO:0000259" key="3">
    <source>
        <dbReference type="Pfam" id="PF01408"/>
    </source>
</evidence>
<dbReference type="PANTHER" id="PTHR43818:SF11">
    <property type="entry name" value="BCDNA.GH03377"/>
    <property type="match status" value="1"/>
</dbReference>
<sequence>MGNDKRMKVGIIGLGAIGERLIQKFEQHPETQITAICDTNQDRLQMFKQRLQTAEGYTDYHTLLKSADVDLVHIAVPPKFHHEVLLSAAAAGKHILCEKPLANTYDEAAEMLAAVEKTGVVHGIHFPLAYSSAVDELIRQTADNELGRIKRVELNLQLPLWPRTWQQNPWIAGREQGGFVREVTPHFIEVILRAFGNVNRVESLIDYPENGTDCETAIIARAELEGGIPFLVNGLSGIAVKETFELTLYGDKKTLHFKNWTFLEESNYEQTGLPIEIIPNDESSLLISELVKAVKGEKANLVTFKEGLKIQEVLEQLLNRR</sequence>
<name>A0ABU6ME80_9BACI</name>
<dbReference type="Gene3D" id="3.40.50.720">
    <property type="entry name" value="NAD(P)-binding Rossmann-like Domain"/>
    <property type="match status" value="1"/>
</dbReference>
<feature type="domain" description="Gfo/Idh/MocA-like oxidoreductase C-terminal" evidence="4">
    <location>
        <begin position="142"/>
        <end position="316"/>
    </location>
</feature>
<gene>
    <name evidence="5" type="ORF">P4T90_04455</name>
</gene>
<dbReference type="Pfam" id="PF02894">
    <property type="entry name" value="GFO_IDH_MocA_C"/>
    <property type="match status" value="1"/>
</dbReference>
<dbReference type="Proteomes" id="UP001341444">
    <property type="component" value="Unassembled WGS sequence"/>
</dbReference>
<comment type="similarity">
    <text evidence="1">Belongs to the Gfo/Idh/MocA family.</text>
</comment>
<dbReference type="PANTHER" id="PTHR43818">
    <property type="entry name" value="BCDNA.GH03377"/>
    <property type="match status" value="1"/>
</dbReference>
<dbReference type="InterPro" id="IPR036291">
    <property type="entry name" value="NAD(P)-bd_dom_sf"/>
</dbReference>
<dbReference type="SUPFAM" id="SSF55347">
    <property type="entry name" value="Glyceraldehyde-3-phosphate dehydrogenase-like, C-terminal domain"/>
    <property type="match status" value="1"/>
</dbReference>
<dbReference type="InterPro" id="IPR050463">
    <property type="entry name" value="Gfo/Idh/MocA_oxidrdct_glycsds"/>
</dbReference>
<keyword evidence="2" id="KW-0560">Oxidoreductase</keyword>
<keyword evidence="6" id="KW-1185">Reference proteome</keyword>
<dbReference type="Gene3D" id="3.30.360.10">
    <property type="entry name" value="Dihydrodipicolinate Reductase, domain 2"/>
    <property type="match status" value="1"/>
</dbReference>
<proteinExistence type="inferred from homology"/>
<dbReference type="SUPFAM" id="SSF51735">
    <property type="entry name" value="NAD(P)-binding Rossmann-fold domains"/>
    <property type="match status" value="1"/>
</dbReference>
<evidence type="ECO:0000259" key="4">
    <source>
        <dbReference type="Pfam" id="PF02894"/>
    </source>
</evidence>
<evidence type="ECO:0000256" key="2">
    <source>
        <dbReference type="ARBA" id="ARBA00023002"/>
    </source>
</evidence>
<feature type="domain" description="Gfo/Idh/MocA-like oxidoreductase N-terminal" evidence="3">
    <location>
        <begin position="7"/>
        <end position="122"/>
    </location>
</feature>
<evidence type="ECO:0000256" key="1">
    <source>
        <dbReference type="ARBA" id="ARBA00010928"/>
    </source>
</evidence>